<organism evidence="2 3">
    <name type="scientific">Acetobacterium bakii</name>
    <dbReference type="NCBI Taxonomy" id="52689"/>
    <lineage>
        <taxon>Bacteria</taxon>
        <taxon>Bacillati</taxon>
        <taxon>Bacillota</taxon>
        <taxon>Clostridia</taxon>
        <taxon>Eubacteriales</taxon>
        <taxon>Eubacteriaceae</taxon>
        <taxon>Acetobacterium</taxon>
    </lineage>
</organism>
<dbReference type="OrthoDB" id="9182727at2"/>
<dbReference type="PATRIC" id="fig|52689.4.peg.1810"/>
<evidence type="ECO:0000313" key="3">
    <source>
        <dbReference type="Proteomes" id="UP000036873"/>
    </source>
</evidence>
<reference evidence="3" key="1">
    <citation type="submission" date="2015-07" db="EMBL/GenBank/DDBJ databases">
        <title>Draft genome sequence of Acetobacterium bakii DSM 8293, a potential psychrophilic chemical producer through syngas fermentation.</title>
        <authorList>
            <person name="Song Y."/>
            <person name="Hwang S."/>
            <person name="Cho B.-K."/>
        </authorList>
    </citation>
    <scope>NUCLEOTIDE SEQUENCE [LARGE SCALE GENOMIC DNA]</scope>
    <source>
        <strain evidence="3">DSM 8239</strain>
    </source>
</reference>
<sequence>MRKAICEYLEPDIDNKKMLWENSIFVFDTNVLLNLYRYSTKTREGLLEAISLFQDRIWMPHHVATEFMSKRCKVIYDTVITYDSLKTEAESFVKKCIESIRIKEDNPEIMELEDYLQTWVKNHREKNLLVQKPSEDNILPKLLSLYENRVGSPFDIKAKQIIYDQGKVRYEDKIPPGYKDAIKGGKNDNIYGDLIIWKEILNYSQENKKNIIFITQDKKEDWWNQCNGKTIGPRIELRKEFIDETEQEFGMYTMNSFIETYNEKSDVELDQSVIDEVSQVDADIRIFWNVQNKYLINKDSIISDNLFENILFENKIFENNTDEFITKTLKEIERYRSKIRNKLDTINVLEKKYEKIEMPSNIKNQIYNTKNNILELEKGLLKLKESYYKSINYQVS</sequence>
<gene>
    <name evidence="2" type="ORF">AKG39_12270</name>
</gene>
<proteinExistence type="predicted"/>
<evidence type="ECO:0000259" key="1">
    <source>
        <dbReference type="Pfam" id="PF18476"/>
    </source>
</evidence>
<accession>A0A0L6TYQ7</accession>
<name>A0A0L6TYQ7_9FIRM</name>
<dbReference type="EMBL" id="LGYO01000031">
    <property type="protein sequence ID" value="KNZ41389.1"/>
    <property type="molecule type" value="Genomic_DNA"/>
</dbReference>
<keyword evidence="3" id="KW-1185">Reference proteome</keyword>
<evidence type="ECO:0000313" key="2">
    <source>
        <dbReference type="EMBL" id="KNZ41389.1"/>
    </source>
</evidence>
<comment type="caution">
    <text evidence="2">The sequence shown here is derived from an EMBL/GenBank/DDBJ whole genome shotgun (WGS) entry which is preliminary data.</text>
</comment>
<dbReference type="Proteomes" id="UP000036873">
    <property type="component" value="Unassembled WGS sequence"/>
</dbReference>
<protein>
    <recommendedName>
        <fullName evidence="1">PIN like domain-containing protein</fullName>
    </recommendedName>
</protein>
<dbReference type="InterPro" id="IPR041578">
    <property type="entry name" value="PIN_8"/>
</dbReference>
<dbReference type="RefSeq" id="WP_050740693.1">
    <property type="nucleotide sequence ID" value="NZ_LGYO01000031.1"/>
</dbReference>
<dbReference type="AlphaFoldDB" id="A0A0L6TYQ7"/>
<dbReference type="STRING" id="52689.AKG39_12270"/>
<dbReference type="Pfam" id="PF18476">
    <property type="entry name" value="PIN_8"/>
    <property type="match status" value="1"/>
</dbReference>
<feature type="domain" description="PIN like" evidence="1">
    <location>
        <begin position="24"/>
        <end position="237"/>
    </location>
</feature>